<evidence type="ECO:0000313" key="5">
    <source>
        <dbReference type="Proteomes" id="UP000605846"/>
    </source>
</evidence>
<feature type="compositionally biased region" description="Polar residues" evidence="2">
    <location>
        <begin position="909"/>
        <end position="938"/>
    </location>
</feature>
<feature type="coiled-coil region" evidence="1">
    <location>
        <begin position="214"/>
        <end position="364"/>
    </location>
</feature>
<dbReference type="PANTHER" id="PTHR28190:SF1">
    <property type="entry name" value="NUCLEAR MIGRATION PROTEIN NUM1"/>
    <property type="match status" value="1"/>
</dbReference>
<dbReference type="Proteomes" id="UP000605846">
    <property type="component" value="Unassembled WGS sequence"/>
</dbReference>
<feature type="region of interest" description="Disordered" evidence="2">
    <location>
        <begin position="1"/>
        <end position="43"/>
    </location>
</feature>
<feature type="compositionally biased region" description="Low complexity" evidence="2">
    <location>
        <begin position="1342"/>
        <end position="1362"/>
    </location>
</feature>
<sequence length="1417" mass="153919">MSSSPPKHSLSSPTSSGNTPAPVLPTPSSSTSASGRTPSPAAQLRVELEQQLAEKEKQLQESSSGIEKNVLVRQITQLREKLKEVDQQQQYQSMNHQQEHQQDQRLDSLSPATLEKLRHLERDLGSYRTNPLSPVLNGLRKEKLLGQREALPSPSTSTMLPPAHGHDSTPMLPLPPPPTGSTPTKRRSKVPNADRRNTDIEFATEIGQGLLIEVRKMQALLQEKEEQLRALEIQKADLERAAESMAKLLRQKEENEEKLKEETWNLELAKQELTISVTDLQQNLSKANSEQNKLAKQLNRLTTEVEHLRDREEKLTAAIDTMKTRHEHDMSVIRRQSAGLQREKADQAKQIEALTSELAIAKAQKRIARHSQTELRPTTNGEITDEQIPETSASAKEGSSPNTSPPPSPKQTPVRNQALEVETLKTSLAHAHRMVSNYRSNLHKEKTEKFELKKLLAESQETIEQLQNDPRLWVDAGPSANGTNDSGAAAASRRSKKPNKRRAPTRKTRGVSRRHRADGSIEDVSDEEHKHKDDSYSSLESAYESDTGGESDIEQSHLFGLPPSMSAGFTPLSSELSQSQIHSTVSGDSQINTDPLEPEDASALANEDNLTPRSLGDELGMALSTGSVDPSSSKPKHAQGSFKDAAFAVVGAITGAMSGSRASGIDSYTQTDQPILAEPVLTNEKRVKPDNIARKPDLEVVNITSIDIAPVDRHDAQIQSLAAETIHAEVQSDSSISADQAVQSEVFPVVHAEVQCDRVTTRDNETQWESAVDTKNQVTPSSEPTPIDISVQHEVPKTRDAEVQCVANSAGLTDAALQHGWIGEASNEKQEAQGSVVSGTDVGVQVAIHEEPSKPSLAGLLAAGAGVLGLGALAGKASKGGENADNEVIASTAKQPGDVHETEVKETAVSENTTSPDTPAASRNSSDVSKDGPTTSIVQKDDHAENETEGLANVKPSVSGEKDIMSKTDVSTVIDSPTDAKLYSQADVDAMVQAAVDAALSKTMPQDNSKVDGKSAPEMTKRHTCDMSSNLAKNGTVRKTNTPSLADLAARGSLRDDGSIRSNRDIAPPRPTSPPPSSLLSRVGHSPSLSSLDRSNTTGSTSSYNNKGKKAAIAGDFDRSSVRNAAGYIRPHEVYGRPDSTRPNGSELSLSTADLNGTNPSVSSFHGNGGSQDRSNFDSNVIAMITETMIGDWLWKYTRKPVGNGISENRHQRYFWIHPYTRTLYWSTQMPGVQSNETKAKSAFIEGVSVIPDNSTSPQGLPKLSLLIKTNNRLIKVTAPDMARHNAWFESLSYLLARAGADGSSSDVGRSIDSRFLTASVSSNPVSILRKPSIQRIQGIFRSTSTGRLRSSSSVQSSTSSRANQRHLEDDNDPLEDVRMCCNGKHHVSKLEKEHLNHPQYRKRRTRQQAPVSRLAN</sequence>
<feature type="compositionally biased region" description="Polar residues" evidence="2">
    <location>
        <begin position="1141"/>
        <end position="1173"/>
    </location>
</feature>
<feature type="compositionally biased region" description="Low complexity" evidence="2">
    <location>
        <begin position="1095"/>
        <end position="1106"/>
    </location>
</feature>
<feature type="compositionally biased region" description="Basic and acidic residues" evidence="2">
    <location>
        <begin position="897"/>
        <end position="908"/>
    </location>
</feature>
<feature type="compositionally biased region" description="Polar residues" evidence="2">
    <location>
        <begin position="1408"/>
        <end position="1417"/>
    </location>
</feature>
<feature type="compositionally biased region" description="Low complexity" evidence="2">
    <location>
        <begin position="151"/>
        <end position="162"/>
    </location>
</feature>
<dbReference type="GO" id="GO:0015631">
    <property type="term" value="F:tubulin binding"/>
    <property type="evidence" value="ECO:0007669"/>
    <property type="project" value="TreeGrafter"/>
</dbReference>
<feature type="compositionally biased region" description="Basic and acidic residues" evidence="2">
    <location>
        <begin position="1053"/>
        <end position="1064"/>
    </location>
</feature>
<dbReference type="GO" id="GO:0032065">
    <property type="term" value="P:maintenance of protein location in cell cortex"/>
    <property type="evidence" value="ECO:0007669"/>
    <property type="project" value="InterPro"/>
</dbReference>
<proteinExistence type="predicted"/>
<dbReference type="SMART" id="SM00233">
    <property type="entry name" value="PH"/>
    <property type="match status" value="1"/>
</dbReference>
<dbReference type="GO" id="GO:0005543">
    <property type="term" value="F:phospholipid binding"/>
    <property type="evidence" value="ECO:0007669"/>
    <property type="project" value="InterPro"/>
</dbReference>
<reference evidence="4" key="1">
    <citation type="submission" date="2020-01" db="EMBL/GenBank/DDBJ databases">
        <title>Genome Sequencing of Three Apophysomyces-Like Fungal Strains Confirms a Novel Fungal Genus in the Mucoromycota with divergent Burkholderia-like Endosymbiotic Bacteria.</title>
        <authorList>
            <person name="Stajich J.E."/>
            <person name="Macias A.M."/>
            <person name="Carter-House D."/>
            <person name="Lovett B."/>
            <person name="Kasson L.R."/>
            <person name="Berry K."/>
            <person name="Grigoriev I."/>
            <person name="Chang Y."/>
            <person name="Spatafora J."/>
            <person name="Kasson M.T."/>
        </authorList>
    </citation>
    <scope>NUCLEOTIDE SEQUENCE</scope>
    <source>
        <strain evidence="4">NRRL A-21654</strain>
    </source>
</reference>
<dbReference type="GO" id="GO:0000226">
    <property type="term" value="P:microtubule cytoskeleton organization"/>
    <property type="evidence" value="ECO:0007669"/>
    <property type="project" value="TreeGrafter"/>
</dbReference>
<feature type="compositionally biased region" description="Low complexity" evidence="2">
    <location>
        <begin position="1"/>
        <end position="42"/>
    </location>
</feature>
<dbReference type="InterPro" id="IPR001849">
    <property type="entry name" value="PH_domain"/>
</dbReference>
<feature type="compositionally biased region" description="Pro residues" evidence="2">
    <location>
        <begin position="1068"/>
        <end position="1077"/>
    </location>
</feature>
<feature type="region of interest" description="Disordered" evidence="2">
    <location>
        <begin position="1129"/>
        <end position="1173"/>
    </location>
</feature>
<dbReference type="GO" id="GO:0005739">
    <property type="term" value="C:mitochondrion"/>
    <property type="evidence" value="ECO:0007669"/>
    <property type="project" value="TreeGrafter"/>
</dbReference>
<evidence type="ECO:0000256" key="1">
    <source>
        <dbReference type="SAM" id="Coils"/>
    </source>
</evidence>
<feature type="domain" description="PH" evidence="3">
    <location>
        <begin position="1187"/>
        <end position="1297"/>
    </location>
</feature>
<feature type="compositionally biased region" description="Low complexity" evidence="2">
    <location>
        <begin position="87"/>
        <end position="96"/>
    </location>
</feature>
<dbReference type="PROSITE" id="PS50003">
    <property type="entry name" value="PH_DOMAIN"/>
    <property type="match status" value="1"/>
</dbReference>
<dbReference type="InterPro" id="IPR053005">
    <property type="entry name" value="Nuclear_Pos-Cytoskel_Interact"/>
</dbReference>
<feature type="region of interest" description="Disordered" evidence="2">
    <location>
        <begin position="81"/>
        <end position="106"/>
    </location>
</feature>
<dbReference type="PANTHER" id="PTHR28190">
    <property type="entry name" value="NUCLEAR MIGRATION PROTEIN NUM1"/>
    <property type="match status" value="1"/>
</dbReference>
<comment type="caution">
    <text evidence="4">The sequence shown here is derived from an EMBL/GenBank/DDBJ whole genome shotgun (WGS) entry which is preliminary data.</text>
</comment>
<gene>
    <name evidence="4" type="ORF">EC973_004329</name>
</gene>
<feature type="region of interest" description="Disordered" evidence="2">
    <location>
        <begin position="1002"/>
        <end position="1108"/>
    </location>
</feature>
<feature type="compositionally biased region" description="Basic and acidic residues" evidence="2">
    <location>
        <begin position="1130"/>
        <end position="1140"/>
    </location>
</feature>
<feature type="region of interest" description="Disordered" evidence="2">
    <location>
        <begin position="1394"/>
        <end position="1417"/>
    </location>
</feature>
<feature type="region of interest" description="Disordered" evidence="2">
    <location>
        <begin position="467"/>
        <end position="639"/>
    </location>
</feature>
<feature type="compositionally biased region" description="Basic and acidic residues" evidence="2">
    <location>
        <begin position="97"/>
        <end position="106"/>
    </location>
</feature>
<evidence type="ECO:0000256" key="2">
    <source>
        <dbReference type="SAM" id="MobiDB-lite"/>
    </source>
</evidence>
<feature type="compositionally biased region" description="Basic residues" evidence="2">
    <location>
        <begin position="493"/>
        <end position="516"/>
    </location>
</feature>
<evidence type="ECO:0000259" key="3">
    <source>
        <dbReference type="PROSITE" id="PS50003"/>
    </source>
</evidence>
<feature type="region of interest" description="Disordered" evidence="2">
    <location>
        <begin position="365"/>
        <end position="414"/>
    </location>
</feature>
<dbReference type="Pfam" id="PF12814">
    <property type="entry name" value="Mcp5_PH"/>
    <property type="match status" value="1"/>
</dbReference>
<feature type="compositionally biased region" description="Polar residues" evidence="2">
    <location>
        <begin position="1026"/>
        <end position="1044"/>
    </location>
</feature>
<organism evidence="4 5">
    <name type="scientific">Apophysomyces ossiformis</name>
    <dbReference type="NCBI Taxonomy" id="679940"/>
    <lineage>
        <taxon>Eukaryota</taxon>
        <taxon>Fungi</taxon>
        <taxon>Fungi incertae sedis</taxon>
        <taxon>Mucoromycota</taxon>
        <taxon>Mucoromycotina</taxon>
        <taxon>Mucoromycetes</taxon>
        <taxon>Mucorales</taxon>
        <taxon>Mucorineae</taxon>
        <taxon>Mucoraceae</taxon>
        <taxon>Apophysomyces</taxon>
    </lineage>
</organism>
<feature type="region of interest" description="Disordered" evidence="2">
    <location>
        <begin position="1341"/>
        <end position="1377"/>
    </location>
</feature>
<keyword evidence="5" id="KW-1185">Reference proteome</keyword>
<dbReference type="Gene3D" id="1.20.5.1160">
    <property type="entry name" value="Vasodilator-stimulated phosphoprotein"/>
    <property type="match status" value="1"/>
</dbReference>
<keyword evidence="1" id="KW-0175">Coiled coil</keyword>
<feature type="compositionally biased region" description="Basic and acidic residues" evidence="2">
    <location>
        <begin position="1009"/>
        <end position="1025"/>
    </location>
</feature>
<dbReference type="GO" id="GO:0005938">
    <property type="term" value="C:cell cortex"/>
    <property type="evidence" value="ECO:0007669"/>
    <property type="project" value="InterPro"/>
</dbReference>
<protein>
    <recommendedName>
        <fullName evidence="3">PH domain-containing protein</fullName>
    </recommendedName>
</protein>
<dbReference type="InterPro" id="IPR024774">
    <property type="entry name" value="PH_dom-Mcp5-type"/>
</dbReference>
<dbReference type="EMBL" id="JABAYA010000245">
    <property type="protein sequence ID" value="KAF7721653.1"/>
    <property type="molecule type" value="Genomic_DNA"/>
</dbReference>
<dbReference type="OrthoDB" id="2149224at2759"/>
<feature type="compositionally biased region" description="Polar residues" evidence="2">
    <location>
        <begin position="571"/>
        <end position="593"/>
    </location>
</feature>
<dbReference type="SUPFAM" id="SSF50729">
    <property type="entry name" value="PH domain-like"/>
    <property type="match status" value="1"/>
</dbReference>
<feature type="region of interest" description="Disordered" evidence="2">
    <location>
        <begin position="890"/>
        <end position="963"/>
    </location>
</feature>
<feature type="region of interest" description="Disordered" evidence="2">
    <location>
        <begin position="150"/>
        <end position="197"/>
    </location>
</feature>
<accession>A0A8H7ELI3</accession>
<feature type="compositionally biased region" description="Polar residues" evidence="2">
    <location>
        <begin position="624"/>
        <end position="633"/>
    </location>
</feature>
<evidence type="ECO:0000313" key="4">
    <source>
        <dbReference type="EMBL" id="KAF7721653.1"/>
    </source>
</evidence>
<name>A0A8H7ELI3_9FUNG</name>